<dbReference type="InterPro" id="IPR004995">
    <property type="entry name" value="Spore_Ger"/>
</dbReference>
<organism evidence="4 5">
    <name type="scientific">Tissierella pigra</name>
    <dbReference type="NCBI Taxonomy" id="2607614"/>
    <lineage>
        <taxon>Bacteria</taxon>
        <taxon>Bacillati</taxon>
        <taxon>Bacillota</taxon>
        <taxon>Tissierellia</taxon>
        <taxon>Tissierellales</taxon>
        <taxon>Tissierellaceae</taxon>
        <taxon>Tissierella</taxon>
    </lineage>
</organism>
<dbReference type="AlphaFoldDB" id="A0A6N7XH57"/>
<keyword evidence="3" id="KW-1133">Transmembrane helix</keyword>
<gene>
    <name evidence="4" type="ORF">FYJ83_05995</name>
</gene>
<comment type="similarity">
    <text evidence="1">Belongs to the GerABKA family.</text>
</comment>
<evidence type="ECO:0000256" key="3">
    <source>
        <dbReference type="SAM" id="Phobius"/>
    </source>
</evidence>
<reference evidence="4 5" key="1">
    <citation type="submission" date="2019-09" db="EMBL/GenBank/DDBJ databases">
        <title>In-depth cultivation of the pig gut microbiome towards novel bacterial diversity and tailored functional studies.</title>
        <authorList>
            <person name="Wylensek D."/>
            <person name="Hitch T.C.A."/>
            <person name="Clavel T."/>
        </authorList>
    </citation>
    <scope>NUCLEOTIDE SEQUENCE [LARGE SCALE GENOMIC DNA]</scope>
    <source>
        <strain evidence="4 5">WCA3-693-APC-4?</strain>
    </source>
</reference>
<comment type="caution">
    <text evidence="4">The sequence shown here is derived from an EMBL/GenBank/DDBJ whole genome shotgun (WGS) entry which is preliminary data.</text>
</comment>
<feature type="transmembrane region" description="Helical" evidence="3">
    <location>
        <begin position="276"/>
        <end position="298"/>
    </location>
</feature>
<evidence type="ECO:0000256" key="2">
    <source>
        <dbReference type="ARBA" id="ARBA00023136"/>
    </source>
</evidence>
<dbReference type="PANTHER" id="PTHR22550">
    <property type="entry name" value="SPORE GERMINATION PROTEIN"/>
    <property type="match status" value="1"/>
</dbReference>
<accession>A0A6N7XH57</accession>
<evidence type="ECO:0000313" key="4">
    <source>
        <dbReference type="EMBL" id="MSU01016.1"/>
    </source>
</evidence>
<evidence type="ECO:0000256" key="1">
    <source>
        <dbReference type="ARBA" id="ARBA00005278"/>
    </source>
</evidence>
<dbReference type="InterPro" id="IPR050768">
    <property type="entry name" value="UPF0353/GerABKA_families"/>
</dbReference>
<protein>
    <submittedName>
        <fullName evidence="4">Spore germination protein</fullName>
    </submittedName>
</protein>
<feature type="transmembrane region" description="Helical" evidence="3">
    <location>
        <begin position="356"/>
        <end position="382"/>
    </location>
</feature>
<keyword evidence="2 3" id="KW-0472">Membrane</keyword>
<sequence>MISPDINLNREKIINAFHSTGDLVTYEFKTNSNIKIMAAYIEGFIDRDIFDNDILKPLILSLEDPKDIKRTIFISKIEESDSMEDIIYQLPNGKVALFIEDMTICYMVEISKWEKRSIEEPGSESVVRGPKEGFIEDISVNKVLIRRVLRNNNLVFEDYVFGKQTKTAVSLVYIKGIVNENVLEEVKKRLNTIDIDAILESEYIEELIEDSPRSIFATIGNVEKPDIVAAKILEGRVAILTDGTPHVLTIPKLYVEGLMTSEDYYLRPYYASFLRILRYTAMIVTVYLPGVFVALQLYHQEMIPTPLLISAAGAREGVPLPIVIEVFLLTLALELTKESGLRLPKNIGNTVSIVGALILGQAAVQAGIVSGLTVIVVSAAAISEFIIPELVQGIVIIRFIIILLGGMSGLYGVTCGFMIITTHMVSLDSFGIPYCWPIAPRNMEGLKKDTFIRTPIRKFIFRPEAIAKKNVRRQNRNRER</sequence>
<dbReference type="PANTHER" id="PTHR22550:SF5">
    <property type="entry name" value="LEUCINE ZIPPER PROTEIN 4"/>
    <property type="match status" value="1"/>
</dbReference>
<dbReference type="Pfam" id="PF03323">
    <property type="entry name" value="GerA"/>
    <property type="match status" value="1"/>
</dbReference>
<proteinExistence type="inferred from homology"/>
<name>A0A6N7XH57_9FIRM</name>
<keyword evidence="3" id="KW-0812">Transmembrane</keyword>
<keyword evidence="5" id="KW-1185">Reference proteome</keyword>
<feature type="transmembrane region" description="Helical" evidence="3">
    <location>
        <begin position="394"/>
        <end position="420"/>
    </location>
</feature>
<dbReference type="GO" id="GO:0016020">
    <property type="term" value="C:membrane"/>
    <property type="evidence" value="ECO:0007669"/>
    <property type="project" value="InterPro"/>
</dbReference>
<dbReference type="RefSeq" id="WP_154439435.1">
    <property type="nucleotide sequence ID" value="NZ_JAHLPJ010000001.1"/>
</dbReference>
<dbReference type="EMBL" id="VUNQ01000009">
    <property type="protein sequence ID" value="MSU01016.1"/>
    <property type="molecule type" value="Genomic_DNA"/>
</dbReference>
<dbReference type="PIRSF" id="PIRSF005690">
    <property type="entry name" value="GerBA"/>
    <property type="match status" value="1"/>
</dbReference>
<evidence type="ECO:0000313" key="5">
    <source>
        <dbReference type="Proteomes" id="UP000469523"/>
    </source>
</evidence>
<dbReference type="GO" id="GO:0009847">
    <property type="term" value="P:spore germination"/>
    <property type="evidence" value="ECO:0007669"/>
    <property type="project" value="InterPro"/>
</dbReference>
<dbReference type="Proteomes" id="UP000469523">
    <property type="component" value="Unassembled WGS sequence"/>
</dbReference>